<dbReference type="OrthoDB" id="5344254at2759"/>
<dbReference type="EMBL" id="NHYD01002182">
    <property type="protein sequence ID" value="PPQ87959.1"/>
    <property type="molecule type" value="Genomic_DNA"/>
</dbReference>
<evidence type="ECO:0000259" key="2">
    <source>
        <dbReference type="Pfam" id="PF25581"/>
    </source>
</evidence>
<evidence type="ECO:0000313" key="3">
    <source>
        <dbReference type="EMBL" id="PPQ87959.1"/>
    </source>
</evidence>
<dbReference type="InParanoid" id="A0A409XAZ8"/>
<dbReference type="Pfam" id="PF25581">
    <property type="entry name" value="AsqO_C"/>
    <property type="match status" value="1"/>
</dbReference>
<reference evidence="3 4" key="1">
    <citation type="journal article" date="2018" name="Evol. Lett.">
        <title>Horizontal gene cluster transfer increased hallucinogenic mushroom diversity.</title>
        <authorList>
            <person name="Reynolds H.T."/>
            <person name="Vijayakumar V."/>
            <person name="Gluck-Thaler E."/>
            <person name="Korotkin H.B."/>
            <person name="Matheny P.B."/>
            <person name="Slot J.C."/>
        </authorList>
    </citation>
    <scope>NUCLEOTIDE SEQUENCE [LARGE SCALE GENOMIC DNA]</scope>
    <source>
        <strain evidence="3 4">2631</strain>
    </source>
</reference>
<comment type="caution">
    <text evidence="3">The sequence shown here is derived from an EMBL/GenBank/DDBJ whole genome shotgun (WGS) entry which is preliminary data.</text>
</comment>
<evidence type="ECO:0000313" key="4">
    <source>
        <dbReference type="Proteomes" id="UP000283269"/>
    </source>
</evidence>
<feature type="domain" description="AsqO/PenF-like C-terminal" evidence="2">
    <location>
        <begin position="236"/>
        <end position="366"/>
    </location>
</feature>
<proteinExistence type="predicted"/>
<organism evidence="3 4">
    <name type="scientific">Psilocybe cyanescens</name>
    <dbReference type="NCBI Taxonomy" id="93625"/>
    <lineage>
        <taxon>Eukaryota</taxon>
        <taxon>Fungi</taxon>
        <taxon>Dikarya</taxon>
        <taxon>Basidiomycota</taxon>
        <taxon>Agaricomycotina</taxon>
        <taxon>Agaricomycetes</taxon>
        <taxon>Agaricomycetidae</taxon>
        <taxon>Agaricales</taxon>
        <taxon>Agaricineae</taxon>
        <taxon>Strophariaceae</taxon>
        <taxon>Psilocybe</taxon>
    </lineage>
</organism>
<sequence length="377" mass="40433">MFGKAFLLSAIALLAPLIASAADVANWEGPHIDVSPDNRAIDWWYTQVVAQKAAPNGNTFQFGTSNTPLYSVEVNGFDLDGLPFAQTLTFNTSVVAATGNGLETKGTWGNNEIGFVANSDLKIFTVTLNTANVSGTIVINSESSFRTGCGGTKVTDSPFFDQLVSDGRPLTAAEVILYRKTGWRITAPELSTKFLTGIHPAGSSTVNVVFGGKQITFSGAGYKDSNWGPNAMNDFIKSWYVLIAQVGPWSFVTFSGSTIDGTNAINSGHISFNGQFVSSQCNIIGERKKDISIITPSGEATEAGVVVPTAFDLTFVLPNSKNVTFHATNIDVNPSVSVYHRWVAKYTGGAVGEKQYESFGITEWMNPSRTAHWPTIP</sequence>
<evidence type="ECO:0000256" key="1">
    <source>
        <dbReference type="SAM" id="SignalP"/>
    </source>
</evidence>
<feature type="signal peptide" evidence="1">
    <location>
        <begin position="1"/>
        <end position="21"/>
    </location>
</feature>
<dbReference type="STRING" id="93625.A0A409XAZ8"/>
<feature type="chain" id="PRO_5019066668" description="AsqO/PenF-like C-terminal domain-containing protein" evidence="1">
    <location>
        <begin position="22"/>
        <end position="377"/>
    </location>
</feature>
<gene>
    <name evidence="3" type="ORF">CVT25_001144</name>
</gene>
<dbReference type="AlphaFoldDB" id="A0A409XAZ8"/>
<protein>
    <recommendedName>
        <fullName evidence="2">AsqO/PenF-like C-terminal domain-containing protein</fullName>
    </recommendedName>
</protein>
<dbReference type="Proteomes" id="UP000283269">
    <property type="component" value="Unassembled WGS sequence"/>
</dbReference>
<dbReference type="InterPro" id="IPR057722">
    <property type="entry name" value="AsqO/PenF-like_C"/>
</dbReference>
<dbReference type="SUPFAM" id="SSF159245">
    <property type="entry name" value="AttH-like"/>
    <property type="match status" value="1"/>
</dbReference>
<accession>A0A409XAZ8</accession>
<keyword evidence="4" id="KW-1185">Reference proteome</keyword>
<keyword evidence="1" id="KW-0732">Signal</keyword>
<name>A0A409XAZ8_PSICY</name>